<proteinExistence type="inferred from homology"/>
<accession>A0A9P4NHF9</accession>
<keyword evidence="3" id="KW-0274">FAD</keyword>
<organism evidence="6 7">
    <name type="scientific">Tothia fuscella</name>
    <dbReference type="NCBI Taxonomy" id="1048955"/>
    <lineage>
        <taxon>Eukaryota</taxon>
        <taxon>Fungi</taxon>
        <taxon>Dikarya</taxon>
        <taxon>Ascomycota</taxon>
        <taxon>Pezizomycotina</taxon>
        <taxon>Dothideomycetes</taxon>
        <taxon>Pleosporomycetidae</taxon>
        <taxon>Venturiales</taxon>
        <taxon>Cylindrosympodiaceae</taxon>
        <taxon>Tothia</taxon>
    </lineage>
</organism>
<protein>
    <submittedName>
        <fullName evidence="6">FAD/NAD(P)-binding domain-containing protein</fullName>
    </submittedName>
</protein>
<comment type="caution">
    <text evidence="6">The sequence shown here is derived from an EMBL/GenBank/DDBJ whole genome shotgun (WGS) entry which is preliminary data.</text>
</comment>
<dbReference type="AlphaFoldDB" id="A0A9P4NHF9"/>
<evidence type="ECO:0000256" key="2">
    <source>
        <dbReference type="ARBA" id="ARBA00022630"/>
    </source>
</evidence>
<dbReference type="OrthoDB" id="202203at2759"/>
<comment type="similarity">
    <text evidence="1">Belongs to the FAD-dependent oxidoreductase family.</text>
</comment>
<evidence type="ECO:0000313" key="6">
    <source>
        <dbReference type="EMBL" id="KAF2422079.1"/>
    </source>
</evidence>
<dbReference type="PANTHER" id="PTHR43735:SF3">
    <property type="entry name" value="FERROPTOSIS SUPPRESSOR PROTEIN 1"/>
    <property type="match status" value="1"/>
</dbReference>
<dbReference type="EMBL" id="MU007094">
    <property type="protein sequence ID" value="KAF2422079.1"/>
    <property type="molecule type" value="Genomic_DNA"/>
</dbReference>
<dbReference type="PRINTS" id="PR00411">
    <property type="entry name" value="PNDRDTASEI"/>
</dbReference>
<gene>
    <name evidence="6" type="ORF">EJ08DRAFT_653290</name>
</gene>
<keyword evidence="2" id="KW-0285">Flavoprotein</keyword>
<keyword evidence="4" id="KW-0560">Oxidoreductase</keyword>
<name>A0A9P4NHF9_9PEZI</name>
<evidence type="ECO:0000256" key="3">
    <source>
        <dbReference type="ARBA" id="ARBA00022827"/>
    </source>
</evidence>
<dbReference type="InterPro" id="IPR023753">
    <property type="entry name" value="FAD/NAD-binding_dom"/>
</dbReference>
<sequence length="423" mass="45441">MSEQKNVLILGASYAGLSSAHYFLRHVLPVLPDSKSYKVTLVNPSSHFFSRPAAPRAVATMKLMPPEKLFWDIAAGFKQYSADQFTFLEGTAVEMDPATKSVKIVLANKETTTVVYHALIIATGTRPVSPMLGMQTTHNVAKEAQAAFNAALPTAKSIVIAGGGPAGVETAGELGEELNGVAGMFTAKMTNPKVTITVVTAEKKLLPMLRPALALQAEKYLNKMGVNVVYNTRVESVTPNGAGELDTSTNSLDKVTQKATITLSDGKTLDADLYIPATGVKPNTSFLPSNLLTDRGYIEMDKTTLRVTAAGPLVYAIGDVGSYTRGGIMDIYDAVPVLLTNIKRDLLNPEGGAKGQDRPYKPNLKETHLVPVGRSKGVGAVFGWKLPSQMVWMIKGRDYFASMTPDLVGGNKWSKESKWAMDA</sequence>
<dbReference type="SUPFAM" id="SSF51905">
    <property type="entry name" value="FAD/NAD(P)-binding domain"/>
    <property type="match status" value="1"/>
</dbReference>
<dbReference type="GO" id="GO:0004174">
    <property type="term" value="F:electron-transferring-flavoprotein dehydrogenase activity"/>
    <property type="evidence" value="ECO:0007669"/>
    <property type="project" value="TreeGrafter"/>
</dbReference>
<dbReference type="PRINTS" id="PR00368">
    <property type="entry name" value="FADPNR"/>
</dbReference>
<keyword evidence="7" id="KW-1185">Reference proteome</keyword>
<feature type="domain" description="FAD/NAD(P)-binding" evidence="5">
    <location>
        <begin position="6"/>
        <end position="334"/>
    </location>
</feature>
<evidence type="ECO:0000256" key="4">
    <source>
        <dbReference type="ARBA" id="ARBA00023002"/>
    </source>
</evidence>
<dbReference type="Pfam" id="PF07992">
    <property type="entry name" value="Pyr_redox_2"/>
    <property type="match status" value="1"/>
</dbReference>
<dbReference type="PANTHER" id="PTHR43735">
    <property type="entry name" value="APOPTOSIS-INDUCING FACTOR 1"/>
    <property type="match status" value="1"/>
</dbReference>
<dbReference type="Proteomes" id="UP000800235">
    <property type="component" value="Unassembled WGS sequence"/>
</dbReference>
<dbReference type="Gene3D" id="3.50.50.100">
    <property type="match status" value="1"/>
</dbReference>
<evidence type="ECO:0000313" key="7">
    <source>
        <dbReference type="Proteomes" id="UP000800235"/>
    </source>
</evidence>
<evidence type="ECO:0000256" key="1">
    <source>
        <dbReference type="ARBA" id="ARBA00006442"/>
    </source>
</evidence>
<reference evidence="6" key="1">
    <citation type="journal article" date="2020" name="Stud. Mycol.">
        <title>101 Dothideomycetes genomes: a test case for predicting lifestyles and emergence of pathogens.</title>
        <authorList>
            <person name="Haridas S."/>
            <person name="Albert R."/>
            <person name="Binder M."/>
            <person name="Bloem J."/>
            <person name="Labutti K."/>
            <person name="Salamov A."/>
            <person name="Andreopoulos B."/>
            <person name="Baker S."/>
            <person name="Barry K."/>
            <person name="Bills G."/>
            <person name="Bluhm B."/>
            <person name="Cannon C."/>
            <person name="Castanera R."/>
            <person name="Culley D."/>
            <person name="Daum C."/>
            <person name="Ezra D."/>
            <person name="Gonzalez J."/>
            <person name="Henrissat B."/>
            <person name="Kuo A."/>
            <person name="Liang C."/>
            <person name="Lipzen A."/>
            <person name="Lutzoni F."/>
            <person name="Magnuson J."/>
            <person name="Mondo S."/>
            <person name="Nolan M."/>
            <person name="Ohm R."/>
            <person name="Pangilinan J."/>
            <person name="Park H.-J."/>
            <person name="Ramirez L."/>
            <person name="Alfaro M."/>
            <person name="Sun H."/>
            <person name="Tritt A."/>
            <person name="Yoshinaga Y."/>
            <person name="Zwiers L.-H."/>
            <person name="Turgeon B."/>
            <person name="Goodwin S."/>
            <person name="Spatafora J."/>
            <person name="Crous P."/>
            <person name="Grigoriev I."/>
        </authorList>
    </citation>
    <scope>NUCLEOTIDE SEQUENCE</scope>
    <source>
        <strain evidence="6">CBS 130266</strain>
    </source>
</reference>
<evidence type="ECO:0000259" key="5">
    <source>
        <dbReference type="Pfam" id="PF07992"/>
    </source>
</evidence>
<dbReference type="GO" id="GO:0005737">
    <property type="term" value="C:cytoplasm"/>
    <property type="evidence" value="ECO:0007669"/>
    <property type="project" value="TreeGrafter"/>
</dbReference>
<dbReference type="InterPro" id="IPR036188">
    <property type="entry name" value="FAD/NAD-bd_sf"/>
</dbReference>
<dbReference type="GO" id="GO:0050660">
    <property type="term" value="F:flavin adenine dinucleotide binding"/>
    <property type="evidence" value="ECO:0007669"/>
    <property type="project" value="TreeGrafter"/>
</dbReference>